<dbReference type="eggNOG" id="ENOG502QZSZ">
    <property type="taxonomic scope" value="Eukaryota"/>
</dbReference>
<dbReference type="OMA" id="ARTAYCH"/>
<reference evidence="4" key="1">
    <citation type="journal article" date="2006" name="Science">
        <title>Phytophthora genome sequences uncover evolutionary origins and mechanisms of pathogenesis.</title>
        <authorList>
            <person name="Tyler B.M."/>
            <person name="Tripathy S."/>
            <person name="Zhang X."/>
            <person name="Dehal P."/>
            <person name="Jiang R.H."/>
            <person name="Aerts A."/>
            <person name="Arredondo F.D."/>
            <person name="Baxter L."/>
            <person name="Bensasson D."/>
            <person name="Beynon J.L."/>
            <person name="Chapman J."/>
            <person name="Damasceno C.M."/>
            <person name="Dorrance A.E."/>
            <person name="Dou D."/>
            <person name="Dickerman A.W."/>
            <person name="Dubchak I.L."/>
            <person name="Garbelotto M."/>
            <person name="Gijzen M."/>
            <person name="Gordon S.G."/>
            <person name="Govers F."/>
            <person name="Grunwald N.J."/>
            <person name="Huang W."/>
            <person name="Ivors K.L."/>
            <person name="Jones R.W."/>
            <person name="Kamoun S."/>
            <person name="Krampis K."/>
            <person name="Lamour K.H."/>
            <person name="Lee M.K."/>
            <person name="McDonald W.H."/>
            <person name="Medina M."/>
            <person name="Meijer H.J."/>
            <person name="Nordberg E.K."/>
            <person name="Maclean D.J."/>
            <person name="Ospina-Giraldo M.D."/>
            <person name="Morris P.F."/>
            <person name="Phuntumart V."/>
            <person name="Putnam N.H."/>
            <person name="Rash S."/>
            <person name="Rose J.K."/>
            <person name="Sakihama Y."/>
            <person name="Salamov A.A."/>
            <person name="Savidor A."/>
            <person name="Scheuring C.F."/>
            <person name="Smith B.M."/>
            <person name="Sobral B.W."/>
            <person name="Terry A."/>
            <person name="Torto-Alalibo T.A."/>
            <person name="Win J."/>
            <person name="Xu Z."/>
            <person name="Zhang H."/>
            <person name="Grigoriev I.V."/>
            <person name="Rokhsar D.S."/>
            <person name="Boore J.L."/>
        </authorList>
    </citation>
    <scope>NUCLEOTIDE SEQUENCE [LARGE SCALE GENOMIC DNA]</scope>
    <source>
        <strain evidence="4">Pr102</strain>
    </source>
</reference>
<dbReference type="HOGENOM" id="CLU_013012_2_0_1"/>
<dbReference type="VEuPathDB" id="FungiDB:KRP22_6200"/>
<dbReference type="Proteomes" id="UP000005238">
    <property type="component" value="Unassembled WGS sequence"/>
</dbReference>
<dbReference type="Pfam" id="PF13843">
    <property type="entry name" value="DDE_Tnp_1_7"/>
    <property type="match status" value="1"/>
</dbReference>
<evidence type="ECO:0000313" key="4">
    <source>
        <dbReference type="Proteomes" id="UP000005238"/>
    </source>
</evidence>
<dbReference type="EnsemblProtists" id="Phyra86119">
    <property type="protein sequence ID" value="Phyra86119"/>
    <property type="gene ID" value="Phyra86119"/>
</dbReference>
<evidence type="ECO:0000313" key="3">
    <source>
        <dbReference type="EnsemblProtists" id="Phyra86119"/>
    </source>
</evidence>
<evidence type="ECO:0000256" key="1">
    <source>
        <dbReference type="SAM" id="MobiDB-lite"/>
    </source>
</evidence>
<dbReference type="InterPro" id="IPR029526">
    <property type="entry name" value="PGBD"/>
</dbReference>
<dbReference type="AlphaFoldDB" id="H3H628"/>
<feature type="compositionally biased region" description="Basic residues" evidence="1">
    <location>
        <begin position="960"/>
        <end position="972"/>
    </location>
</feature>
<evidence type="ECO:0000259" key="2">
    <source>
        <dbReference type="Pfam" id="PF13843"/>
    </source>
</evidence>
<accession>H3H628</accession>
<reference evidence="3" key="2">
    <citation type="submission" date="2015-06" db="UniProtKB">
        <authorList>
            <consortium name="EnsemblProtists"/>
        </authorList>
    </citation>
    <scope>IDENTIFICATION</scope>
    <source>
        <strain evidence="3">Pr102</strain>
    </source>
</reference>
<feature type="region of interest" description="Disordered" evidence="1">
    <location>
        <begin position="960"/>
        <end position="994"/>
    </location>
</feature>
<dbReference type="STRING" id="164328.H3H628"/>
<organism evidence="3 4">
    <name type="scientific">Phytophthora ramorum</name>
    <name type="common">Sudden oak death agent</name>
    <dbReference type="NCBI Taxonomy" id="164328"/>
    <lineage>
        <taxon>Eukaryota</taxon>
        <taxon>Sar</taxon>
        <taxon>Stramenopiles</taxon>
        <taxon>Oomycota</taxon>
        <taxon>Peronosporomycetes</taxon>
        <taxon>Peronosporales</taxon>
        <taxon>Peronosporaceae</taxon>
        <taxon>Phytophthora</taxon>
    </lineage>
</organism>
<feature type="compositionally biased region" description="Basic and acidic residues" evidence="1">
    <location>
        <begin position="973"/>
        <end position="984"/>
    </location>
</feature>
<protein>
    <recommendedName>
        <fullName evidence="2">PiggyBac transposable element-derived protein domain-containing protein</fullName>
    </recommendedName>
</protein>
<keyword evidence="4" id="KW-1185">Reference proteome</keyword>
<dbReference type="PANTHER" id="PTHR46599">
    <property type="entry name" value="PIGGYBAC TRANSPOSABLE ELEMENT-DERIVED PROTEIN 4"/>
    <property type="match status" value="1"/>
</dbReference>
<dbReference type="VEuPathDB" id="FungiDB:KRP22_14274"/>
<name>H3H628_PHYRM</name>
<dbReference type="EMBL" id="DS566463">
    <property type="status" value="NOT_ANNOTATED_CDS"/>
    <property type="molecule type" value="Genomic_DNA"/>
</dbReference>
<dbReference type="InParanoid" id="H3H628"/>
<feature type="compositionally biased region" description="Basic and acidic residues" evidence="1">
    <location>
        <begin position="306"/>
        <end position="322"/>
    </location>
</feature>
<proteinExistence type="predicted"/>
<feature type="region of interest" description="Disordered" evidence="1">
    <location>
        <begin position="251"/>
        <end position="328"/>
    </location>
</feature>
<feature type="domain" description="PiggyBac transposable element-derived protein" evidence="2">
    <location>
        <begin position="403"/>
        <end position="805"/>
    </location>
</feature>
<dbReference type="PANTHER" id="PTHR46599:SF3">
    <property type="entry name" value="PIGGYBAC TRANSPOSABLE ELEMENT-DERIVED PROTEIN 4"/>
    <property type="match status" value="1"/>
</dbReference>
<sequence length="994" mass="110956">MARIRSSQRRKSATAAAVARDLDFPHFWRQLRAAGWTYKKPTGLATEGRYATPDGNGVFVGETAVVAYALEYGLMDEVGDVAGQAAGAEAARTTAPTAATSTAADVGTAAETGSAVATASVASTETVVNTGTVGDTGMADTDTAGPATDVGAARAVMNTGAVRAVVDTGAARPVVVDTRASSPVVGASQIDTTVGLSQGTLDHLFGSPNDSEDELSQAAVPHALGLSPHQFEADTSQREAAMNLHQLSEASGLESGADDDQERQRPATPPRTLRPRVVKKDVNFIPEDEDEKEYESMESGNESDGEGSRDYDFEEEPARDVVSDEDVLSEADAERMDEAFIRSLMIGNTSVTSQEKKQREDALRATQWTPVVSSDFEVDTPEYPGLGEHMALPVAELRAVASSPLQTFLYFMPKSLWVMIADETNRYSLQQLDQRAKGIQTKQHRRRRESLKQIRRRLKLKHEYKPHEILNVIGLLVARMLCPQKRRFSDHWSMVEDGAIPAGNFGRFMGRNRCQDILRDLHFVDNEAPRTRDKLWKLRPIIDKLQQRFLEGWSLPAVISFDEGVLPSTSRRNTTRMFMPDKPHRYGSKMFMTCDSRTSYCHRFELYAGKRQAGTAGDAAFDHKTGAAAVVRNLKVLFAAKARYQWHTVVVDRYYSSVLLAIELLSMGVYVIGTIMTNRLGYDQRIVDKRQSRPSGIPRGTFTFSRSVAVPAMVAFHWWDRKPVHYLCTGSAMRESSVGRNIKCVGQISVPCPSAVSDYQRWMGGVDVHDQLRLQRFSLQTSTKFKKYYRSLFLGFVDMALVNSFLTHKETARIEGTPCLKRGEWLGQLQNQLLQLKAHDFVGVVATPTVDTQRRTRTRTRHTHAPEQSDDWVTVSGVQKRRQRSCRVCALLRSSTSKKSFQTTWFCERCSVDDAKCWLCNKIRHEYRGVMKTCYEIWHEDFDAGEAIPTHLGKRVVLRRPAQKAGARKKTRRELQLRARDESKSGNGEESEDE</sequence>